<comment type="subcellular location">
    <subcellularLocation>
        <location evidence="1">Membrane</location>
        <topology evidence="1">Multi-pass membrane protein</topology>
    </subcellularLocation>
</comment>
<evidence type="ECO:0000256" key="6">
    <source>
        <dbReference type="ARBA" id="ARBA00023136"/>
    </source>
</evidence>
<evidence type="ECO:0000256" key="5">
    <source>
        <dbReference type="ARBA" id="ARBA00022989"/>
    </source>
</evidence>
<keyword evidence="4 9" id="KW-0812">Transmembrane</keyword>
<evidence type="ECO:0000256" key="2">
    <source>
        <dbReference type="ARBA" id="ARBA00022676"/>
    </source>
</evidence>
<evidence type="ECO:0000313" key="11">
    <source>
        <dbReference type="Proteomes" id="UP000076947"/>
    </source>
</evidence>
<feature type="transmembrane region" description="Helical" evidence="9">
    <location>
        <begin position="483"/>
        <end position="504"/>
    </location>
</feature>
<dbReference type="NCBIfam" id="NF038066">
    <property type="entry name" value="MptB"/>
    <property type="match status" value="1"/>
</dbReference>
<evidence type="ECO:0000256" key="7">
    <source>
        <dbReference type="ARBA" id="ARBA00043987"/>
    </source>
</evidence>
<dbReference type="GO" id="GO:0016757">
    <property type="term" value="F:glycosyltransferase activity"/>
    <property type="evidence" value="ECO:0007669"/>
    <property type="project" value="UniProtKB-KW"/>
</dbReference>
<dbReference type="RefSeq" id="WP_066838147.1">
    <property type="nucleotide sequence ID" value="NZ_CAQHSC010000104.1"/>
</dbReference>
<comment type="similarity">
    <text evidence="7">Belongs to the MptA/B family.</text>
</comment>
<evidence type="ECO:0000313" key="10">
    <source>
        <dbReference type="EMBL" id="OAH31338.1"/>
    </source>
</evidence>
<dbReference type="InterPro" id="IPR017822">
    <property type="entry name" value="MptA-like"/>
</dbReference>
<dbReference type="InterPro" id="IPR049829">
    <property type="entry name" value="MptA/B-like"/>
</dbReference>
<evidence type="ECO:0000256" key="1">
    <source>
        <dbReference type="ARBA" id="ARBA00004141"/>
    </source>
</evidence>
<keyword evidence="6 9" id="KW-0472">Membrane</keyword>
<feature type="transmembrane region" description="Helical" evidence="9">
    <location>
        <begin position="56"/>
        <end position="76"/>
    </location>
</feature>
<dbReference type="STRING" id="1705.CA21670_04055"/>
<feature type="transmembrane region" description="Helical" evidence="9">
    <location>
        <begin position="421"/>
        <end position="444"/>
    </location>
</feature>
<sequence>MVKQAMTIKLPSAFALGVAGTIVLTLASYAGGATRNRGGILEALNISVVSAGHGRNIGMTLFWVGMFVLIAAWILAGKFLISSSVRRNTGVVDASSTPPKFSLAARPVPSAQVDETAFAKMRTTMWAWIAPLLLAAPLSSRDVYSYLMQGAMVRDGFDPYTEGPAVNPGPFLLEVSQDWRNTTTPYGPLHLWLGEGVTRLVGDNVTIGVFVYKLISVLSFAAIAWSIPLIARKLGGDPTLALWLGVANPVMILHLIGGMHNESTMVALVSVGLLLCLHNRYIAGIALIAVSVSLKATAFIAIPFVVWLMMHHYGQRFNKVLAFLVSGLVAVAETIIVVAAVTWVSGTSWGWLTEITGNSKVINPLAGPTVATDTLAPLITTLNEDITYNEILSVMRSGASILMLLGLAVMWWLFRANRRAAILGIPAAYQVAFMFNTVTLPWYFASVISLLGVARPPRWLIQLSAGASIFVALAFSGDGNHQLYTWWWVLGSLLLSWWGAYWMFNPSAKPITGVSNLKVSTPQEATTAGGSTVPSPARDE</sequence>
<reference evidence="11" key="1">
    <citation type="submission" date="2016-02" db="EMBL/GenBank/DDBJ databases">
        <authorList>
            <person name="Kaur G."/>
            <person name="Nair G.R."/>
            <person name="Mayilraj S."/>
        </authorList>
    </citation>
    <scope>NUCLEOTIDE SEQUENCE [LARGE SCALE GENOMIC DNA]</scope>
    <source>
        <strain evidence="11">GA-15</strain>
    </source>
</reference>
<dbReference type="Proteomes" id="UP000076947">
    <property type="component" value="Unassembled WGS sequence"/>
</dbReference>
<keyword evidence="2" id="KW-0328">Glycosyltransferase</keyword>
<feature type="transmembrane region" description="Helical" evidence="9">
    <location>
        <begin position="320"/>
        <end position="344"/>
    </location>
</feature>
<feature type="transmembrane region" description="Helical" evidence="9">
    <location>
        <begin position="394"/>
        <end position="414"/>
    </location>
</feature>
<dbReference type="NCBIfam" id="TIGR03459">
    <property type="entry name" value="crt_membr"/>
    <property type="match status" value="1"/>
</dbReference>
<evidence type="ECO:0000256" key="8">
    <source>
        <dbReference type="NCBIfam" id="TIGR03459"/>
    </source>
</evidence>
<dbReference type="GO" id="GO:0016020">
    <property type="term" value="C:membrane"/>
    <property type="evidence" value="ECO:0007669"/>
    <property type="project" value="UniProtKB-SubCell"/>
</dbReference>
<feature type="transmembrane region" description="Helical" evidence="9">
    <location>
        <begin position="240"/>
        <end position="261"/>
    </location>
</feature>
<gene>
    <name evidence="10" type="ORF">AYJ05_10830</name>
</gene>
<comment type="caution">
    <text evidence="10">The sequence shown here is derived from an EMBL/GenBank/DDBJ whole genome shotgun (WGS) entry which is preliminary data.</text>
</comment>
<keyword evidence="11" id="KW-1185">Reference proteome</keyword>
<evidence type="ECO:0000256" key="4">
    <source>
        <dbReference type="ARBA" id="ARBA00022692"/>
    </source>
</evidence>
<keyword evidence="3 10" id="KW-0808">Transferase</keyword>
<organism evidence="10 11">
    <name type="scientific">Corynebacterium stationis</name>
    <dbReference type="NCBI Taxonomy" id="1705"/>
    <lineage>
        <taxon>Bacteria</taxon>
        <taxon>Bacillati</taxon>
        <taxon>Actinomycetota</taxon>
        <taxon>Actinomycetes</taxon>
        <taxon>Mycobacteriales</taxon>
        <taxon>Corynebacteriaceae</taxon>
        <taxon>Corynebacterium</taxon>
    </lineage>
</organism>
<dbReference type="EMBL" id="LSTQ01000005">
    <property type="protein sequence ID" value="OAH31338.1"/>
    <property type="molecule type" value="Genomic_DNA"/>
</dbReference>
<feature type="transmembrane region" description="Helical" evidence="9">
    <location>
        <begin position="210"/>
        <end position="231"/>
    </location>
</feature>
<feature type="transmembrane region" description="Helical" evidence="9">
    <location>
        <begin position="459"/>
        <end position="476"/>
    </location>
</feature>
<accession>A0A177IR68</accession>
<evidence type="ECO:0000256" key="9">
    <source>
        <dbReference type="SAM" id="Phobius"/>
    </source>
</evidence>
<proteinExistence type="inferred from homology"/>
<feature type="transmembrane region" description="Helical" evidence="9">
    <location>
        <begin position="281"/>
        <end position="308"/>
    </location>
</feature>
<protein>
    <recommendedName>
        <fullName evidence="8">Alpha-(1-&gt;6)-mannopyranosyltransferase A</fullName>
    </recommendedName>
</protein>
<evidence type="ECO:0000256" key="3">
    <source>
        <dbReference type="ARBA" id="ARBA00022679"/>
    </source>
</evidence>
<dbReference type="AlphaFoldDB" id="A0A177IR68"/>
<keyword evidence="5 9" id="KW-1133">Transmembrane helix</keyword>
<dbReference type="OrthoDB" id="5242303at2"/>
<name>A0A177IR68_9CORY</name>
<dbReference type="Pfam" id="PF26314">
    <property type="entry name" value="MptA_B_family"/>
    <property type="match status" value="1"/>
</dbReference>